<dbReference type="PANTHER" id="PTHR28031:SF1">
    <property type="entry name" value="PROLINE-RICH PROTEIN HUA1"/>
    <property type="match status" value="1"/>
</dbReference>
<reference evidence="2" key="1">
    <citation type="journal article" date="2021" name="Open Biol.">
        <title>Shared evolutionary footprints suggest mitochondrial oxidative damage underlies multiple complex I losses in fungi.</title>
        <authorList>
            <person name="Schikora-Tamarit M.A."/>
            <person name="Marcet-Houben M."/>
            <person name="Nosek J."/>
            <person name="Gabaldon T."/>
        </authorList>
    </citation>
    <scope>NUCLEOTIDE SEQUENCE</scope>
    <source>
        <strain evidence="2">CBS6341</strain>
    </source>
</reference>
<sequence length="238" mass="27144">MPKYTNTPDLSDAPPPYEPLVNIRQDYQPIESSSSSNYTNNYLQHQQSNGNSSKLNSYNNNANSHINTLNQFFNQPPTSHSYTRPPVSFQNNNNNTNNNNNNMDDYLNSTRLPWDYPRGYFCDKCHNTGYKLKNGKSCKKCWEKFARQTNVQYIPSPYPTGSNYNYSGYQIPFTNYSINHGNGPSYNQPIPLNHNQLYQPIPPRIVRPGDPSLGGVLCGKCRGSGTMFSFLALDNELW</sequence>
<evidence type="ECO:0000256" key="1">
    <source>
        <dbReference type="SAM" id="MobiDB-lite"/>
    </source>
</evidence>
<proteinExistence type="predicted"/>
<evidence type="ECO:0000313" key="3">
    <source>
        <dbReference type="Proteomes" id="UP000769528"/>
    </source>
</evidence>
<evidence type="ECO:0000313" key="2">
    <source>
        <dbReference type="EMBL" id="KAH3679940.1"/>
    </source>
</evidence>
<dbReference type="AlphaFoldDB" id="A0A9P8TIJ6"/>
<name>A0A9P8TIJ6_9ASCO</name>
<dbReference type="PANTHER" id="PTHR28031">
    <property type="entry name" value="PROLINE-RICH PROTEIN HUA1"/>
    <property type="match status" value="1"/>
</dbReference>
<dbReference type="EMBL" id="JAEUBF010000206">
    <property type="protein sequence ID" value="KAH3679940.1"/>
    <property type="molecule type" value="Genomic_DNA"/>
</dbReference>
<feature type="region of interest" description="Disordered" evidence="1">
    <location>
        <begin position="1"/>
        <end position="20"/>
    </location>
</feature>
<dbReference type="GO" id="GO:0005737">
    <property type="term" value="C:cytoplasm"/>
    <property type="evidence" value="ECO:0007669"/>
    <property type="project" value="TreeGrafter"/>
</dbReference>
<comment type="caution">
    <text evidence="2">The sequence shown here is derived from an EMBL/GenBank/DDBJ whole genome shotgun (WGS) entry which is preliminary data.</text>
</comment>
<feature type="compositionally biased region" description="Low complexity" evidence="1">
    <location>
        <begin position="48"/>
        <end position="63"/>
    </location>
</feature>
<feature type="region of interest" description="Disordered" evidence="1">
    <location>
        <begin position="30"/>
        <end position="63"/>
    </location>
</feature>
<reference evidence="2" key="2">
    <citation type="submission" date="2021-01" db="EMBL/GenBank/DDBJ databases">
        <authorList>
            <person name="Schikora-Tamarit M.A."/>
        </authorList>
    </citation>
    <scope>NUCLEOTIDE SEQUENCE</scope>
    <source>
        <strain evidence="2">CBS6341</strain>
    </source>
</reference>
<feature type="compositionally biased region" description="Polar residues" evidence="1">
    <location>
        <begin position="37"/>
        <end position="47"/>
    </location>
</feature>
<organism evidence="2 3">
    <name type="scientific">Wickerhamomyces mucosus</name>
    <dbReference type="NCBI Taxonomy" id="1378264"/>
    <lineage>
        <taxon>Eukaryota</taxon>
        <taxon>Fungi</taxon>
        <taxon>Dikarya</taxon>
        <taxon>Ascomycota</taxon>
        <taxon>Saccharomycotina</taxon>
        <taxon>Saccharomycetes</taxon>
        <taxon>Phaffomycetales</taxon>
        <taxon>Wickerhamomycetaceae</taxon>
        <taxon>Wickerhamomyces</taxon>
    </lineage>
</organism>
<protein>
    <submittedName>
        <fullName evidence="2">Uncharacterized protein</fullName>
    </submittedName>
</protein>
<dbReference type="OrthoDB" id="2405700at2759"/>
<gene>
    <name evidence="2" type="ORF">WICMUC_000683</name>
</gene>
<accession>A0A9P8TIJ6</accession>
<dbReference type="Proteomes" id="UP000769528">
    <property type="component" value="Unassembled WGS sequence"/>
</dbReference>
<keyword evidence="3" id="KW-1185">Reference proteome</keyword>
<dbReference type="InterPro" id="IPR038910">
    <property type="entry name" value="Hua1-like"/>
</dbReference>